<reference evidence="3" key="1">
    <citation type="submission" date="2021-06" db="EMBL/GenBank/DDBJ databases">
        <title>Parelaphostrongylus tenuis whole genome reference sequence.</title>
        <authorList>
            <person name="Garwood T.J."/>
            <person name="Larsen P.A."/>
            <person name="Fountain-Jones N.M."/>
            <person name="Garbe J.R."/>
            <person name="Macchietto M.G."/>
            <person name="Kania S.A."/>
            <person name="Gerhold R.W."/>
            <person name="Richards J.E."/>
            <person name="Wolf T.M."/>
        </authorList>
    </citation>
    <scope>NUCLEOTIDE SEQUENCE</scope>
    <source>
        <strain evidence="3">MNPRO001-30</strain>
        <tissue evidence="3">Meninges</tissue>
    </source>
</reference>
<feature type="compositionally biased region" description="Basic and acidic residues" evidence="1">
    <location>
        <begin position="271"/>
        <end position="281"/>
    </location>
</feature>
<evidence type="ECO:0000313" key="3">
    <source>
        <dbReference type="EMBL" id="KAJ1353127.1"/>
    </source>
</evidence>
<dbReference type="InterPro" id="IPR013761">
    <property type="entry name" value="SAM/pointed_sf"/>
</dbReference>
<feature type="compositionally biased region" description="Basic and acidic residues" evidence="1">
    <location>
        <begin position="186"/>
        <end position="206"/>
    </location>
</feature>
<dbReference type="Gene3D" id="1.10.150.50">
    <property type="entry name" value="Transcription Factor, Ets-1"/>
    <property type="match status" value="1"/>
</dbReference>
<dbReference type="Proteomes" id="UP001196413">
    <property type="component" value="Unassembled WGS sequence"/>
</dbReference>
<feature type="region of interest" description="Disordered" evidence="1">
    <location>
        <begin position="1"/>
        <end position="67"/>
    </location>
</feature>
<name>A0AAD5QJT8_PARTN</name>
<feature type="compositionally biased region" description="Polar residues" evidence="1">
    <location>
        <begin position="407"/>
        <end position="418"/>
    </location>
</feature>
<organism evidence="3 4">
    <name type="scientific">Parelaphostrongylus tenuis</name>
    <name type="common">Meningeal worm</name>
    <dbReference type="NCBI Taxonomy" id="148309"/>
    <lineage>
        <taxon>Eukaryota</taxon>
        <taxon>Metazoa</taxon>
        <taxon>Ecdysozoa</taxon>
        <taxon>Nematoda</taxon>
        <taxon>Chromadorea</taxon>
        <taxon>Rhabditida</taxon>
        <taxon>Rhabditina</taxon>
        <taxon>Rhabditomorpha</taxon>
        <taxon>Strongyloidea</taxon>
        <taxon>Metastrongylidae</taxon>
        <taxon>Parelaphostrongylus</taxon>
    </lineage>
</organism>
<proteinExistence type="predicted"/>
<feature type="compositionally biased region" description="Basic and acidic residues" evidence="1">
    <location>
        <begin position="239"/>
        <end position="264"/>
    </location>
</feature>
<comment type="caution">
    <text evidence="3">The sequence shown here is derived from an EMBL/GenBank/DDBJ whole genome shotgun (WGS) entry which is preliminary data.</text>
</comment>
<accession>A0AAD5QJT8</accession>
<dbReference type="SMART" id="SM00454">
    <property type="entry name" value="SAM"/>
    <property type="match status" value="1"/>
</dbReference>
<gene>
    <name evidence="3" type="ORF">KIN20_009689</name>
</gene>
<dbReference type="AlphaFoldDB" id="A0AAD5QJT8"/>
<dbReference type="SUPFAM" id="SSF47769">
    <property type="entry name" value="SAM/Pointed domain"/>
    <property type="match status" value="1"/>
</dbReference>
<feature type="compositionally biased region" description="Basic and acidic residues" evidence="1">
    <location>
        <begin position="299"/>
        <end position="329"/>
    </location>
</feature>
<evidence type="ECO:0000259" key="2">
    <source>
        <dbReference type="PROSITE" id="PS50105"/>
    </source>
</evidence>
<dbReference type="PROSITE" id="PS50105">
    <property type="entry name" value="SAM_DOMAIN"/>
    <property type="match status" value="1"/>
</dbReference>
<dbReference type="EMBL" id="JAHQIW010001614">
    <property type="protein sequence ID" value="KAJ1353127.1"/>
    <property type="molecule type" value="Genomic_DNA"/>
</dbReference>
<feature type="region of interest" description="Disordered" evidence="1">
    <location>
        <begin position="145"/>
        <end position="337"/>
    </location>
</feature>
<dbReference type="InterPro" id="IPR001660">
    <property type="entry name" value="SAM"/>
</dbReference>
<feature type="domain" description="SAM" evidence="2">
    <location>
        <begin position="521"/>
        <end position="585"/>
    </location>
</feature>
<protein>
    <recommendedName>
        <fullName evidence="2">SAM domain-containing protein</fullName>
    </recommendedName>
</protein>
<keyword evidence="4" id="KW-1185">Reference proteome</keyword>
<sequence length="593" mass="64963">MSSRCKKRHPESGSGEMSVGEYLALGMDEKGRAESGSCGTDSPDNSGDVPPALDRGDSIGDSSPQLNTDSAKSLDAIFIREALAFRAKGGGCGKPLIHYMDGFTIEESDVPFPLAQYDKLTELVSSDILDDIMPLIADIDVKTATEVKPTRRKPSPPVMSTTSTEAENENKRKLPRTRRSTTVTHSETETTKVKKEADSANEDSGKAAKNNKNRRPPSVAHQPRRRTNELELLLNMDFGPKDAGRRILDTDKRKSVLEKEKRTSLETGDDNSEHAHVEKSRTRQKRRSTQSTTTLENPPKPERTRASVDSVDRPRKSSGKHDKTKEKEASSQVTPTVSARMLAHVEYSPEDRCLYCHVSFKEKERCVSTPQYCSTKCRRSYQSVIASEKNGRKFSETMKRVSGGSDGATSCSSINDTKPNIEDDPSPSSFSKTRKREELSPSKKANSGVADSIPSATPGPRAVISPVPVKNETPAQRSTMNSPTSTENSPTESAGITTPVSTPCGPLNVPGVDYDVDPKLWTPDVAARWAQAVTGSETCAATFRREEVDGDAMLMMGFDDLRSHLSFTFGPAKKLQLAIEQLKVFRDQKYGTP</sequence>
<feature type="compositionally biased region" description="Low complexity" evidence="1">
    <location>
        <begin position="478"/>
        <end position="493"/>
    </location>
</feature>
<dbReference type="Pfam" id="PF00536">
    <property type="entry name" value="SAM_1"/>
    <property type="match status" value="1"/>
</dbReference>
<evidence type="ECO:0000313" key="4">
    <source>
        <dbReference type="Proteomes" id="UP001196413"/>
    </source>
</evidence>
<evidence type="ECO:0000256" key="1">
    <source>
        <dbReference type="SAM" id="MobiDB-lite"/>
    </source>
</evidence>
<feature type="region of interest" description="Disordered" evidence="1">
    <location>
        <begin position="395"/>
        <end position="504"/>
    </location>
</feature>